<dbReference type="Proteomes" id="UP000299102">
    <property type="component" value="Unassembled WGS sequence"/>
</dbReference>
<evidence type="ECO:0000313" key="1">
    <source>
        <dbReference type="EMBL" id="GBP35351.1"/>
    </source>
</evidence>
<comment type="caution">
    <text evidence="1">The sequence shown here is derived from an EMBL/GenBank/DDBJ whole genome shotgun (WGS) entry which is preliminary data.</text>
</comment>
<organism evidence="1 2">
    <name type="scientific">Eumeta variegata</name>
    <name type="common">Bagworm moth</name>
    <name type="synonym">Eumeta japonica</name>
    <dbReference type="NCBI Taxonomy" id="151549"/>
    <lineage>
        <taxon>Eukaryota</taxon>
        <taxon>Metazoa</taxon>
        <taxon>Ecdysozoa</taxon>
        <taxon>Arthropoda</taxon>
        <taxon>Hexapoda</taxon>
        <taxon>Insecta</taxon>
        <taxon>Pterygota</taxon>
        <taxon>Neoptera</taxon>
        <taxon>Endopterygota</taxon>
        <taxon>Lepidoptera</taxon>
        <taxon>Glossata</taxon>
        <taxon>Ditrysia</taxon>
        <taxon>Tineoidea</taxon>
        <taxon>Psychidae</taxon>
        <taxon>Oiketicinae</taxon>
        <taxon>Eumeta</taxon>
    </lineage>
</organism>
<accession>A0A4C1V936</accession>
<sequence>MLLAASDEVVKAFGLTQSCYHIVSGGFLVRASRHTPYARAHELPITGFLSAFPVAREELQTKTSRGNLTNANNRLVSFHTLRCATFPADGGRAKVTAQCVRLHKRVGSLTFRSRNWRPGHVLASLHRAVIGRAVKLSLLAEVSRCQRNERQ</sequence>
<name>A0A4C1V936_EUMVA</name>
<dbReference type="EMBL" id="BGZK01000302">
    <property type="protein sequence ID" value="GBP35351.1"/>
    <property type="molecule type" value="Genomic_DNA"/>
</dbReference>
<keyword evidence="2" id="KW-1185">Reference proteome</keyword>
<dbReference type="AlphaFoldDB" id="A0A4C1V936"/>
<evidence type="ECO:0000313" key="2">
    <source>
        <dbReference type="Proteomes" id="UP000299102"/>
    </source>
</evidence>
<protein>
    <submittedName>
        <fullName evidence="1">Uncharacterized protein</fullName>
    </submittedName>
</protein>
<reference evidence="1 2" key="1">
    <citation type="journal article" date="2019" name="Commun. Biol.">
        <title>The bagworm genome reveals a unique fibroin gene that provides high tensile strength.</title>
        <authorList>
            <person name="Kono N."/>
            <person name="Nakamura H."/>
            <person name="Ohtoshi R."/>
            <person name="Tomita M."/>
            <person name="Numata K."/>
            <person name="Arakawa K."/>
        </authorList>
    </citation>
    <scope>NUCLEOTIDE SEQUENCE [LARGE SCALE GENOMIC DNA]</scope>
</reference>
<proteinExistence type="predicted"/>
<gene>
    <name evidence="1" type="ORF">EVAR_20724_1</name>
</gene>